<accession>A0A6J1SDZ3</accession>
<dbReference type="GO" id="GO:0007018">
    <property type="term" value="P:microtubule-based movement"/>
    <property type="evidence" value="ECO:0007669"/>
    <property type="project" value="InterPro"/>
</dbReference>
<dbReference type="GeneID" id="113205434"/>
<dbReference type="SUPFAM" id="SSF57997">
    <property type="entry name" value="Tropomyosin"/>
    <property type="match status" value="1"/>
</dbReference>
<evidence type="ECO:0000256" key="1">
    <source>
        <dbReference type="ARBA" id="ARBA00004186"/>
    </source>
</evidence>
<comment type="similarity">
    <text evidence="10">Belongs to the TRAFAC class myosin-kinesin ATPase superfamily. Kinesin family.</text>
</comment>
<evidence type="ECO:0000256" key="11">
    <source>
        <dbReference type="SAM" id="Coils"/>
    </source>
</evidence>
<dbReference type="InterPro" id="IPR019821">
    <property type="entry name" value="Kinesin_motor_CS"/>
</dbReference>
<feature type="binding site" evidence="10">
    <location>
        <begin position="150"/>
        <end position="157"/>
    </location>
    <ligand>
        <name>ATP</name>
        <dbReference type="ChEBI" id="CHEBI:30616"/>
    </ligand>
</feature>
<dbReference type="GO" id="GO:0090307">
    <property type="term" value="P:mitotic spindle assembly"/>
    <property type="evidence" value="ECO:0007669"/>
    <property type="project" value="TreeGrafter"/>
</dbReference>
<sequence length="1279" mass="146174">MSSNLNSFVLDQPSFLQTRDPSINGWDQRVRFVAPVRKQLFNGVLEEEELELEESKSEKTNFNTYLRLKPSSVPADQATFSVLNDTTVVTNPPKESATFKNKISGRVLHQYTFTKVLGPNTTQKELFDECVSYQIKDFILGRNCLMFAYGTTNAGKTHTIQGNGSSPGVIPRSLDLLFKSIRGQVSSVGRYKPDKVEGIVQLDSTTIALELEYKNRILQWNWDKPLEPIKSGVTTSSCDISGGSESDFISNTFREMQKTLSNDSPIDMSTEGDVVYGVWVSFAEVYNECIYDLLDPIVIRNRKRVPLKMSQDGDGNTFIRDLKMVHVSSGDEAFHVMLYGKANLQVAATNKNMLSSRSHCIFSIKLVRYANSDDPTWAVVSSFTFCDLAGAERAKKTLNAGDRLKESNNINSSLHVLGRCLTTIKENQRKKERKPVPYRDSKLTRIFQRALTGHERITMVVNVNTAPILFDETVNVLKFSAIAKQIVLETPIKKSKPVAKKSRFSLMVTRPNHHGTICWDAPLNDRDKSTDSQHSDVNIQKYNAQNEELLILVEKLKQQLVQEKEKNLTLERNIRQTMTQSFSKMITDMENSYKNRLRDAEERSENLANWRITVVENFYKQQLEGSRKRRRDSNADESIVECDSSEPTHRVQELEEEVNLWENKYSAVHELLKEAQEIQASLTTENSTLKFELSNIKGELEQCQRQLLASEIQDDGCKDSLSTELSRQLKNEKETVSNLKRKNENFVELLEEAKNDFKMMNKDCEEANTKAEELQKELVEKYDEVAELTHDLEETQLLLLQKSRLYEKLEAQHESLLKIHENCEKTLKGTTLSSEDHEETQRAVEELQGLQLKLKSLSVSDDLVDNTGCEGSKALLTITHSLSGSVKSKLEENDVLIKRVKELEELLQELNQTISNKEEKIDALVTQISSLESDVSRLNNVLKELESVKDEKNQLQDETKSLQKDLKATLQKNMKMQEKLVETQSELENSQSSSNRLEQELKSLLQKSNSQLNISVSSQIEIETLGSKVKTYEETMKLLKDWKEGADTEIDQLKKELKESREENQRFTETLQVKEAEIEKIMNHRTELINRYDLATNKVQEELDREKREVIRLRDALYKSTPTPKKNDSAEIRRLKDLVETLQAELSHRKNDDQQSAKKISRSARKTSKQECSNSEESIDSLKENVEFTAPPSASKSKRTTHADTKCVTSSNNELKLAEELASSVEQPVPESKPQRRARRLFSRQQTSSFDSEVELEDGYLPATKPESLMKRSLRNRKD</sequence>
<dbReference type="InterPro" id="IPR027417">
    <property type="entry name" value="P-loop_NTPase"/>
</dbReference>
<keyword evidence="8 10" id="KW-0505">Motor protein</keyword>
<dbReference type="GO" id="GO:0005634">
    <property type="term" value="C:nucleus"/>
    <property type="evidence" value="ECO:0007669"/>
    <property type="project" value="TreeGrafter"/>
</dbReference>
<evidence type="ECO:0000256" key="12">
    <source>
        <dbReference type="SAM" id="MobiDB-lite"/>
    </source>
</evidence>
<feature type="coiled-coil region" evidence="11">
    <location>
        <begin position="651"/>
        <end position="826"/>
    </location>
</feature>
<organism evidence="14 15">
    <name type="scientific">Frankliniella occidentalis</name>
    <name type="common">Western flower thrips</name>
    <name type="synonym">Euthrips occidentalis</name>
    <dbReference type="NCBI Taxonomy" id="133901"/>
    <lineage>
        <taxon>Eukaryota</taxon>
        <taxon>Metazoa</taxon>
        <taxon>Ecdysozoa</taxon>
        <taxon>Arthropoda</taxon>
        <taxon>Hexapoda</taxon>
        <taxon>Insecta</taxon>
        <taxon>Pterygota</taxon>
        <taxon>Neoptera</taxon>
        <taxon>Paraneoptera</taxon>
        <taxon>Thysanoptera</taxon>
        <taxon>Terebrantia</taxon>
        <taxon>Thripoidea</taxon>
        <taxon>Thripidae</taxon>
        <taxon>Frankliniella</taxon>
    </lineage>
</organism>
<gene>
    <name evidence="15" type="primary">LOC113205434</name>
</gene>
<feature type="coiled-coil region" evidence="11">
    <location>
        <begin position="539"/>
        <end position="580"/>
    </location>
</feature>
<protein>
    <submittedName>
        <fullName evidence="15">Kinesin-like protein KIF20A isoform X1</fullName>
    </submittedName>
</protein>
<keyword evidence="3" id="KW-0597">Phosphoprotein</keyword>
<evidence type="ECO:0000256" key="4">
    <source>
        <dbReference type="ARBA" id="ARBA00022701"/>
    </source>
</evidence>
<dbReference type="PRINTS" id="PR00380">
    <property type="entry name" value="KINESINHEAVY"/>
</dbReference>
<feature type="compositionally biased region" description="Low complexity" evidence="12">
    <location>
        <begin position="982"/>
        <end position="999"/>
    </location>
</feature>
<comment type="subcellular location">
    <subcellularLocation>
        <location evidence="1">Cytoplasm</location>
        <location evidence="1">Cytoskeleton</location>
        <location evidence="1">Spindle</location>
    </subcellularLocation>
</comment>
<dbReference type="GO" id="GO:0051231">
    <property type="term" value="P:spindle elongation"/>
    <property type="evidence" value="ECO:0007669"/>
    <property type="project" value="TreeGrafter"/>
</dbReference>
<evidence type="ECO:0000256" key="2">
    <source>
        <dbReference type="ARBA" id="ARBA00022490"/>
    </source>
</evidence>
<evidence type="ECO:0000313" key="14">
    <source>
        <dbReference type="Proteomes" id="UP000504606"/>
    </source>
</evidence>
<evidence type="ECO:0000256" key="9">
    <source>
        <dbReference type="ARBA" id="ARBA00023212"/>
    </source>
</evidence>
<keyword evidence="14" id="KW-1185">Reference proteome</keyword>
<dbReference type="GO" id="GO:0072686">
    <property type="term" value="C:mitotic spindle"/>
    <property type="evidence" value="ECO:0007669"/>
    <property type="project" value="TreeGrafter"/>
</dbReference>
<dbReference type="GO" id="GO:0008017">
    <property type="term" value="F:microtubule binding"/>
    <property type="evidence" value="ECO:0007669"/>
    <property type="project" value="InterPro"/>
</dbReference>
<keyword evidence="6 10" id="KW-0067">ATP-binding</keyword>
<dbReference type="SUPFAM" id="SSF52540">
    <property type="entry name" value="P-loop containing nucleoside triphosphate hydrolases"/>
    <property type="match status" value="1"/>
</dbReference>
<feature type="region of interest" description="Disordered" evidence="12">
    <location>
        <begin position="1146"/>
        <end position="1279"/>
    </location>
</feature>
<keyword evidence="2" id="KW-0963">Cytoplasm</keyword>
<dbReference type="InterPro" id="IPR001752">
    <property type="entry name" value="Kinesin_motor_dom"/>
</dbReference>
<keyword evidence="5 10" id="KW-0547">Nucleotide-binding</keyword>
<feature type="region of interest" description="Disordered" evidence="12">
    <location>
        <begin position="625"/>
        <end position="648"/>
    </location>
</feature>
<dbReference type="InterPro" id="IPR036961">
    <property type="entry name" value="Kinesin_motor_dom_sf"/>
</dbReference>
<dbReference type="Pfam" id="PF00225">
    <property type="entry name" value="Kinesin"/>
    <property type="match status" value="1"/>
</dbReference>
<keyword evidence="7 11" id="KW-0175">Coiled coil</keyword>
<evidence type="ECO:0000256" key="10">
    <source>
        <dbReference type="PROSITE-ProRule" id="PRU00283"/>
    </source>
</evidence>
<dbReference type="InterPro" id="IPR047149">
    <property type="entry name" value="KIF11-like"/>
</dbReference>
<dbReference type="PANTHER" id="PTHR47970">
    <property type="entry name" value="KINESIN-LIKE PROTEIN KIF11"/>
    <property type="match status" value="1"/>
</dbReference>
<dbReference type="GO" id="GO:0005524">
    <property type="term" value="F:ATP binding"/>
    <property type="evidence" value="ECO:0007669"/>
    <property type="project" value="UniProtKB-UniRule"/>
</dbReference>
<dbReference type="PROSITE" id="PS50067">
    <property type="entry name" value="KINESIN_MOTOR_2"/>
    <property type="match status" value="1"/>
</dbReference>
<name>A0A6J1SDZ3_FRAOC</name>
<dbReference type="PROSITE" id="PS00411">
    <property type="entry name" value="KINESIN_MOTOR_1"/>
    <property type="match status" value="1"/>
</dbReference>
<evidence type="ECO:0000256" key="3">
    <source>
        <dbReference type="ARBA" id="ARBA00022553"/>
    </source>
</evidence>
<dbReference type="AlphaFoldDB" id="A0A6J1SDZ3"/>
<dbReference type="SMART" id="SM00129">
    <property type="entry name" value="KISc"/>
    <property type="match status" value="1"/>
</dbReference>
<dbReference type="RefSeq" id="XP_026276851.2">
    <property type="nucleotide sequence ID" value="XM_026421066.2"/>
</dbReference>
<evidence type="ECO:0000259" key="13">
    <source>
        <dbReference type="PROSITE" id="PS50067"/>
    </source>
</evidence>
<dbReference type="KEGG" id="foc:113205434"/>
<dbReference type="OrthoDB" id="123929at2759"/>
<dbReference type="GO" id="GO:0008574">
    <property type="term" value="F:plus-end-directed microtubule motor activity"/>
    <property type="evidence" value="ECO:0007669"/>
    <property type="project" value="TreeGrafter"/>
</dbReference>
<keyword evidence="9" id="KW-0206">Cytoskeleton</keyword>
<feature type="compositionally biased region" description="Basic and acidic residues" evidence="12">
    <location>
        <begin position="1146"/>
        <end position="1156"/>
    </location>
</feature>
<evidence type="ECO:0000256" key="6">
    <source>
        <dbReference type="ARBA" id="ARBA00022840"/>
    </source>
</evidence>
<proteinExistence type="inferred from homology"/>
<dbReference type="Proteomes" id="UP000504606">
    <property type="component" value="Unplaced"/>
</dbReference>
<evidence type="ECO:0000256" key="8">
    <source>
        <dbReference type="ARBA" id="ARBA00023175"/>
    </source>
</evidence>
<feature type="region of interest" description="Disordered" evidence="12">
    <location>
        <begin position="980"/>
        <end position="999"/>
    </location>
</feature>
<dbReference type="PANTHER" id="PTHR47970:SF29">
    <property type="entry name" value="KINESIN FAMILY MEMBER 20B"/>
    <property type="match status" value="1"/>
</dbReference>
<feature type="domain" description="Kinesin motor" evidence="13">
    <location>
        <begin position="61"/>
        <end position="486"/>
    </location>
</feature>
<evidence type="ECO:0000256" key="5">
    <source>
        <dbReference type="ARBA" id="ARBA00022741"/>
    </source>
</evidence>
<dbReference type="GO" id="GO:0005876">
    <property type="term" value="C:spindle microtubule"/>
    <property type="evidence" value="ECO:0007669"/>
    <property type="project" value="TreeGrafter"/>
</dbReference>
<evidence type="ECO:0000313" key="15">
    <source>
        <dbReference type="RefSeq" id="XP_026276851.2"/>
    </source>
</evidence>
<evidence type="ECO:0000256" key="7">
    <source>
        <dbReference type="ARBA" id="ARBA00023054"/>
    </source>
</evidence>
<dbReference type="Gene3D" id="3.40.850.10">
    <property type="entry name" value="Kinesin motor domain"/>
    <property type="match status" value="2"/>
</dbReference>
<reference evidence="15" key="1">
    <citation type="submission" date="2025-08" db="UniProtKB">
        <authorList>
            <consortium name="RefSeq"/>
        </authorList>
    </citation>
    <scope>IDENTIFICATION</scope>
    <source>
        <tissue evidence="15">Whole organism</tissue>
    </source>
</reference>
<keyword evidence="4" id="KW-0493">Microtubule</keyword>